<keyword evidence="7 11" id="KW-0249">Electron transport</keyword>
<dbReference type="PIRSF" id="PIRSF037471">
    <property type="entry name" value="UCP037471"/>
    <property type="match status" value="1"/>
</dbReference>
<comment type="function">
    <text evidence="10">May act as a catecholamine-responsive trans-membrane electron transporter.</text>
</comment>
<evidence type="ECO:0000256" key="14">
    <source>
        <dbReference type="SAM" id="SignalP"/>
    </source>
</evidence>
<dbReference type="Gramene" id="Vigun06g154000.1.v1.2">
    <property type="protein sequence ID" value="Vigun06g154000.1.v1.2"/>
    <property type="gene ID" value="Vigun06g154000.v1.2"/>
</dbReference>
<evidence type="ECO:0000313" key="18">
    <source>
        <dbReference type="Proteomes" id="UP000501690"/>
    </source>
</evidence>
<dbReference type="InterPro" id="IPR045265">
    <property type="entry name" value="AIR12_DOMON"/>
</dbReference>
<evidence type="ECO:0000259" key="15">
    <source>
        <dbReference type="PROSITE" id="PS50836"/>
    </source>
</evidence>
<feature type="domain" description="Cytochrome b561" evidence="16">
    <location>
        <begin position="181"/>
        <end position="378"/>
    </location>
</feature>
<feature type="chain" id="PRO_5020028551" description="Cytochrome b561 and DOMON domain-containing protein" evidence="14">
    <location>
        <begin position="27"/>
        <end position="407"/>
    </location>
</feature>
<comment type="cofactor">
    <cofactor evidence="11">
        <name>heme b</name>
        <dbReference type="ChEBI" id="CHEBI:60344"/>
    </cofactor>
    <text evidence="11">Binds 2 heme b groups non-covalently.</text>
</comment>
<evidence type="ECO:0000259" key="16">
    <source>
        <dbReference type="PROSITE" id="PS50939"/>
    </source>
</evidence>
<reference evidence="17 18" key="1">
    <citation type="submission" date="2019-04" db="EMBL/GenBank/DDBJ databases">
        <title>An improved genome assembly and genetic linkage map for asparagus bean, Vigna unguiculata ssp. sesquipedialis.</title>
        <authorList>
            <person name="Xia Q."/>
            <person name="Zhang R."/>
            <person name="Dong Y."/>
        </authorList>
    </citation>
    <scope>NUCLEOTIDE SEQUENCE [LARGE SCALE GENOMIC DNA]</scope>
    <source>
        <tissue evidence="17">Leaf</tissue>
    </source>
</reference>
<evidence type="ECO:0000256" key="12">
    <source>
        <dbReference type="PIRSR" id="PIRSR037471-1"/>
    </source>
</evidence>
<evidence type="ECO:0000256" key="8">
    <source>
        <dbReference type="ARBA" id="ARBA00022989"/>
    </source>
</evidence>
<dbReference type="PANTHER" id="PTHR23130:SF167">
    <property type="entry name" value="CYTOCHROME B561 AND DOMON DOMAIN-CONTAINING PROTEIN"/>
    <property type="match status" value="1"/>
</dbReference>
<protein>
    <recommendedName>
        <fullName evidence="11">Cytochrome b561 and DOMON domain-containing protein</fullName>
    </recommendedName>
</protein>
<feature type="transmembrane region" description="Helical" evidence="13">
    <location>
        <begin position="214"/>
        <end position="232"/>
    </location>
</feature>
<gene>
    <name evidence="17" type="ORF">DEO72_LG1g840</name>
</gene>
<feature type="binding site" description="axial binding residue" evidence="12">
    <location>
        <position position="318"/>
    </location>
    <ligand>
        <name>heme b</name>
        <dbReference type="ChEBI" id="CHEBI:60344"/>
        <label>1</label>
    </ligand>
    <ligandPart>
        <name>Fe</name>
        <dbReference type="ChEBI" id="CHEBI:18248"/>
    </ligandPart>
</feature>
<keyword evidence="8 13" id="KW-1133">Transmembrane helix</keyword>
<dbReference type="Proteomes" id="UP000501690">
    <property type="component" value="Linkage Group LG1"/>
</dbReference>
<keyword evidence="6 14" id="KW-0732">Signal</keyword>
<accession>A0A4D6KIL4</accession>
<dbReference type="EMBL" id="CP039345">
    <property type="protein sequence ID" value="QCD77218.1"/>
    <property type="molecule type" value="Genomic_DNA"/>
</dbReference>
<dbReference type="Pfam" id="PF04526">
    <property type="entry name" value="DUF568"/>
    <property type="match status" value="1"/>
</dbReference>
<name>A0A4D6KIL4_VIGUN</name>
<dbReference type="SMART" id="SM00665">
    <property type="entry name" value="B561"/>
    <property type="match status" value="1"/>
</dbReference>
<evidence type="ECO:0000256" key="7">
    <source>
        <dbReference type="ARBA" id="ARBA00022982"/>
    </source>
</evidence>
<dbReference type="PROSITE" id="PS50836">
    <property type="entry name" value="DOMON"/>
    <property type="match status" value="1"/>
</dbReference>
<keyword evidence="3" id="KW-0349">Heme</keyword>
<feature type="binding site" description="axial binding residue" evidence="12">
    <location>
        <position position="213"/>
    </location>
    <ligand>
        <name>heme b</name>
        <dbReference type="ChEBI" id="CHEBI:60344"/>
        <label>1</label>
    </ligand>
    <ligandPart>
        <name>Fe</name>
        <dbReference type="ChEBI" id="CHEBI:18248"/>
    </ligandPart>
</feature>
<dbReference type="OrthoDB" id="2419613at2759"/>
<dbReference type="PANTHER" id="PTHR23130">
    <property type="entry name" value="CYTOCHROME B561 AND DOMON DOMAIN-CONTAINING PROTEIN"/>
    <property type="match status" value="1"/>
</dbReference>
<feature type="binding site" description="axial binding residue" evidence="12">
    <location>
        <position position="282"/>
    </location>
    <ligand>
        <name>heme b</name>
        <dbReference type="ChEBI" id="CHEBI:60344"/>
        <label>1</label>
    </ligand>
    <ligandPart>
        <name>Fe</name>
        <dbReference type="ChEBI" id="CHEBI:18248"/>
    </ligandPart>
</feature>
<keyword evidence="5 12" id="KW-0479">Metal-binding</keyword>
<keyword evidence="2 11" id="KW-0813">Transport</keyword>
<dbReference type="CDD" id="cd08760">
    <property type="entry name" value="Cyt_b561_FRRS1_like"/>
    <property type="match status" value="1"/>
</dbReference>
<dbReference type="PROSITE" id="PS50939">
    <property type="entry name" value="CYTOCHROME_B561"/>
    <property type="match status" value="1"/>
</dbReference>
<evidence type="ECO:0000256" key="1">
    <source>
        <dbReference type="ARBA" id="ARBA00004141"/>
    </source>
</evidence>
<comment type="subcellular location">
    <subcellularLocation>
        <location evidence="1">Membrane</location>
        <topology evidence="1">Multi-pass membrane protein</topology>
    </subcellularLocation>
</comment>
<feature type="signal peptide" evidence="14">
    <location>
        <begin position="1"/>
        <end position="26"/>
    </location>
</feature>
<evidence type="ECO:0000256" key="9">
    <source>
        <dbReference type="ARBA" id="ARBA00023136"/>
    </source>
</evidence>
<evidence type="ECO:0000256" key="5">
    <source>
        <dbReference type="ARBA" id="ARBA00022723"/>
    </source>
</evidence>
<proteinExistence type="predicted"/>
<keyword evidence="4 13" id="KW-0812">Transmembrane</keyword>
<dbReference type="InterPro" id="IPR017214">
    <property type="entry name" value="UCP037471"/>
</dbReference>
<keyword evidence="12" id="KW-0408">Iron</keyword>
<evidence type="ECO:0000256" key="13">
    <source>
        <dbReference type="SAM" id="Phobius"/>
    </source>
</evidence>
<keyword evidence="9 11" id="KW-0472">Membrane</keyword>
<keyword evidence="18" id="KW-1185">Reference proteome</keyword>
<feature type="domain" description="DOMON" evidence="15">
    <location>
        <begin position="51"/>
        <end position="169"/>
    </location>
</feature>
<evidence type="ECO:0000256" key="3">
    <source>
        <dbReference type="ARBA" id="ARBA00022617"/>
    </source>
</evidence>
<evidence type="ECO:0000313" key="17">
    <source>
        <dbReference type="EMBL" id="QCD77218.1"/>
    </source>
</evidence>
<dbReference type="Pfam" id="PF03188">
    <property type="entry name" value="Cytochrom_B561"/>
    <property type="match status" value="1"/>
</dbReference>
<organism evidence="17 18">
    <name type="scientific">Vigna unguiculata</name>
    <name type="common">Cowpea</name>
    <dbReference type="NCBI Taxonomy" id="3917"/>
    <lineage>
        <taxon>Eukaryota</taxon>
        <taxon>Viridiplantae</taxon>
        <taxon>Streptophyta</taxon>
        <taxon>Embryophyta</taxon>
        <taxon>Tracheophyta</taxon>
        <taxon>Spermatophyta</taxon>
        <taxon>Magnoliopsida</taxon>
        <taxon>eudicotyledons</taxon>
        <taxon>Gunneridae</taxon>
        <taxon>Pentapetalae</taxon>
        <taxon>rosids</taxon>
        <taxon>fabids</taxon>
        <taxon>Fabales</taxon>
        <taxon>Fabaceae</taxon>
        <taxon>Papilionoideae</taxon>
        <taxon>50 kb inversion clade</taxon>
        <taxon>NPAAA clade</taxon>
        <taxon>indigoferoid/millettioid clade</taxon>
        <taxon>Phaseoleae</taxon>
        <taxon>Vigna</taxon>
    </lineage>
</organism>
<feature type="transmembrane region" description="Helical" evidence="13">
    <location>
        <begin position="284"/>
        <end position="302"/>
    </location>
</feature>
<dbReference type="InterPro" id="IPR005018">
    <property type="entry name" value="DOMON_domain"/>
</dbReference>
<dbReference type="Gene3D" id="1.20.120.1770">
    <property type="match status" value="1"/>
</dbReference>
<feature type="binding site" description="axial binding residue" evidence="12">
    <location>
        <position position="249"/>
    </location>
    <ligand>
        <name>heme b</name>
        <dbReference type="ChEBI" id="CHEBI:60344"/>
        <label>1</label>
    </ligand>
    <ligandPart>
        <name>Fe</name>
        <dbReference type="ChEBI" id="CHEBI:18248"/>
    </ligandPart>
</feature>
<evidence type="ECO:0000256" key="11">
    <source>
        <dbReference type="PIRNR" id="PIRNR037471"/>
    </source>
</evidence>
<feature type="transmembrane region" description="Helical" evidence="13">
    <location>
        <begin position="314"/>
        <end position="334"/>
    </location>
</feature>
<feature type="transmembrane region" description="Helical" evidence="13">
    <location>
        <begin position="354"/>
        <end position="377"/>
    </location>
</feature>
<sequence>MVGKLMVVRLVLAISVLGNLLLTTSAQSQACSSHTFTENRVFTTCRDLPHLSSYLHWSYDQSSGRLDIAFRHSGISDSDRWVSWAINPNNDLSSSMTGAQALVAISQSGGTPRAYTSSIQSPATQLAEGAISYPHSGLTATRQNNEITIYATLTLPNNTATLVHLWNDGSLSGSTPQAHSLSNTQSKESLDLLSGATQAGSSGGSLRRRRNVHGILNAMSWGTLMPLGAIIARYLKVFKSADPAWFYLHVTCQTSAYIVGVAGWGTGLKLGSDSTGVTYDTHRALGITLFCLGTLQVFALLLRPNKDHKIRIYWNFYHYAIGYATIIISIINIFKGFEALEVSVGDRYNDWKHAYIGIIAALGGIAVLLEAYTWFIVLKRKKSANKTAHGINGTNGVNGYGSSAQHV</sequence>
<evidence type="ECO:0000256" key="10">
    <source>
        <dbReference type="ARBA" id="ARBA00053871"/>
    </source>
</evidence>
<evidence type="ECO:0000256" key="2">
    <source>
        <dbReference type="ARBA" id="ARBA00022448"/>
    </source>
</evidence>
<feature type="transmembrane region" description="Helical" evidence="13">
    <location>
        <begin position="244"/>
        <end position="264"/>
    </location>
</feature>
<dbReference type="FunFam" id="1.20.120.1770:FF:000007">
    <property type="entry name" value="Cytochrome b561 and DOMON domain-containing protein"/>
    <property type="match status" value="1"/>
</dbReference>
<dbReference type="GO" id="GO:0016020">
    <property type="term" value="C:membrane"/>
    <property type="evidence" value="ECO:0007669"/>
    <property type="project" value="UniProtKB-SubCell"/>
</dbReference>
<dbReference type="CDD" id="cd09629">
    <property type="entry name" value="DOMON_CIL1_like"/>
    <property type="match status" value="1"/>
</dbReference>
<evidence type="ECO:0000256" key="6">
    <source>
        <dbReference type="ARBA" id="ARBA00022729"/>
    </source>
</evidence>
<dbReference type="InterPro" id="IPR006593">
    <property type="entry name" value="Cyt_b561/ferric_Rdtase_TM"/>
</dbReference>
<evidence type="ECO:0000256" key="4">
    <source>
        <dbReference type="ARBA" id="ARBA00022692"/>
    </source>
</evidence>
<dbReference type="GO" id="GO:0046872">
    <property type="term" value="F:metal ion binding"/>
    <property type="evidence" value="ECO:0007669"/>
    <property type="project" value="UniProtKB-KW"/>
</dbReference>
<dbReference type="AlphaFoldDB" id="A0A4D6KIL4"/>